<dbReference type="PROSITE" id="PS50157">
    <property type="entry name" value="ZINC_FINGER_C2H2_2"/>
    <property type="match status" value="1"/>
</dbReference>
<dbReference type="OrthoDB" id="2687452at2759"/>
<protein>
    <recommendedName>
        <fullName evidence="2">C2H2-type domain-containing protein</fullName>
    </recommendedName>
</protein>
<name>A0A6A6V8M1_9PLEO</name>
<evidence type="ECO:0000313" key="4">
    <source>
        <dbReference type="Proteomes" id="UP000799440"/>
    </source>
</evidence>
<evidence type="ECO:0000256" key="1">
    <source>
        <dbReference type="PROSITE-ProRule" id="PRU00042"/>
    </source>
</evidence>
<gene>
    <name evidence="3" type="ORF">M011DRAFT_486899</name>
</gene>
<keyword evidence="1" id="KW-0862">Zinc</keyword>
<dbReference type="EMBL" id="MU006575">
    <property type="protein sequence ID" value="KAF2746875.1"/>
    <property type="molecule type" value="Genomic_DNA"/>
</dbReference>
<proteinExistence type="predicted"/>
<evidence type="ECO:0000259" key="2">
    <source>
        <dbReference type="PROSITE" id="PS50157"/>
    </source>
</evidence>
<dbReference type="Proteomes" id="UP000799440">
    <property type="component" value="Unassembled WGS sequence"/>
</dbReference>
<keyword evidence="1" id="KW-0479">Metal-binding</keyword>
<dbReference type="InterPro" id="IPR013087">
    <property type="entry name" value="Znf_C2H2_type"/>
</dbReference>
<keyword evidence="4" id="KW-1185">Reference proteome</keyword>
<keyword evidence="1" id="KW-0863">Zinc-finger</keyword>
<sequence>MTQPKKRKHVFDANTGGSREPFVSMDLTCKHKANGCTFKTKSRDSHRAHEAICRRGDKPGIKCPQCDRDFDDTEQLEKYQKRFHKGFPRACPKCANTMFADFGELEKYRREVHDAIAPWFCNVPGCNSRKKATPFTNKDAVKDHLKRMHGLKKAEDQKKYWPWS</sequence>
<feature type="domain" description="C2H2-type" evidence="2">
    <location>
        <begin position="61"/>
        <end position="86"/>
    </location>
</feature>
<accession>A0A6A6V8M1</accession>
<dbReference type="GO" id="GO:0008270">
    <property type="term" value="F:zinc ion binding"/>
    <property type="evidence" value="ECO:0007669"/>
    <property type="project" value="UniProtKB-KW"/>
</dbReference>
<evidence type="ECO:0000313" key="3">
    <source>
        <dbReference type="EMBL" id="KAF2746875.1"/>
    </source>
</evidence>
<dbReference type="AlphaFoldDB" id="A0A6A6V8M1"/>
<reference evidence="3" key="1">
    <citation type="journal article" date="2020" name="Stud. Mycol.">
        <title>101 Dothideomycetes genomes: a test case for predicting lifestyles and emergence of pathogens.</title>
        <authorList>
            <person name="Haridas S."/>
            <person name="Albert R."/>
            <person name="Binder M."/>
            <person name="Bloem J."/>
            <person name="Labutti K."/>
            <person name="Salamov A."/>
            <person name="Andreopoulos B."/>
            <person name="Baker S."/>
            <person name="Barry K."/>
            <person name="Bills G."/>
            <person name="Bluhm B."/>
            <person name="Cannon C."/>
            <person name="Castanera R."/>
            <person name="Culley D."/>
            <person name="Daum C."/>
            <person name="Ezra D."/>
            <person name="Gonzalez J."/>
            <person name="Henrissat B."/>
            <person name="Kuo A."/>
            <person name="Liang C."/>
            <person name="Lipzen A."/>
            <person name="Lutzoni F."/>
            <person name="Magnuson J."/>
            <person name="Mondo S."/>
            <person name="Nolan M."/>
            <person name="Ohm R."/>
            <person name="Pangilinan J."/>
            <person name="Park H.-J."/>
            <person name="Ramirez L."/>
            <person name="Alfaro M."/>
            <person name="Sun H."/>
            <person name="Tritt A."/>
            <person name="Yoshinaga Y."/>
            <person name="Zwiers L.-H."/>
            <person name="Turgeon B."/>
            <person name="Goodwin S."/>
            <person name="Spatafora J."/>
            <person name="Crous P."/>
            <person name="Grigoriev I."/>
        </authorList>
    </citation>
    <scope>NUCLEOTIDE SEQUENCE</scope>
    <source>
        <strain evidence="3">CBS 119925</strain>
    </source>
</reference>
<organism evidence="3 4">
    <name type="scientific">Sporormia fimetaria CBS 119925</name>
    <dbReference type="NCBI Taxonomy" id="1340428"/>
    <lineage>
        <taxon>Eukaryota</taxon>
        <taxon>Fungi</taxon>
        <taxon>Dikarya</taxon>
        <taxon>Ascomycota</taxon>
        <taxon>Pezizomycotina</taxon>
        <taxon>Dothideomycetes</taxon>
        <taxon>Pleosporomycetidae</taxon>
        <taxon>Pleosporales</taxon>
        <taxon>Sporormiaceae</taxon>
        <taxon>Sporormia</taxon>
    </lineage>
</organism>